<dbReference type="PANTHER" id="PTHR48090">
    <property type="entry name" value="UNDECAPRENYL-PHOSPHATE 4-DEOXY-4-FORMAMIDO-L-ARABINOSE TRANSFERASE-RELATED"/>
    <property type="match status" value="1"/>
</dbReference>
<dbReference type="Gene3D" id="3.90.550.10">
    <property type="entry name" value="Spore Coat Polysaccharide Biosynthesis Protein SpsA, Chain A"/>
    <property type="match status" value="1"/>
</dbReference>
<protein>
    <submittedName>
        <fullName evidence="9">Glycosyltransferase family 2 protein</fullName>
    </submittedName>
</protein>
<dbReference type="Proteomes" id="UP001652564">
    <property type="component" value="Unassembled WGS sequence"/>
</dbReference>
<sequence length="344" mass="38674">MGISTPEDLQGAPRGNRPANPLISVIVPCYNEEEVIHYTHERLTNVLGGAGLKYEIIYVDDGSSDLTALKLRDIQSGTDNVGVVRLSRNFGHQVAVTAGLDYADGDAVVLIDADLQDPPELIADMVDKWRQGYDIVYGVRTTREGETAFKLWTAKAFYRFINLLSEVPLPLDAGDFRLIDRAAADALRLMRERHRMIRAMASWVGFHQTALPYEREKRFAGVSKYPLRKMILLALDGVVSFSVVPLRMVTLVGMTLFLFSIIGIIYALISRLMTDIWVPGWTLLFISSLMLGGLQLVFLGIIGEYVGRIYGEAKQRPLFLVMEVLGPDRFRHREQTLRDKARQT</sequence>
<dbReference type="Pfam" id="PF00535">
    <property type="entry name" value="Glycos_transf_2"/>
    <property type="match status" value="1"/>
</dbReference>
<evidence type="ECO:0000259" key="8">
    <source>
        <dbReference type="Pfam" id="PF00535"/>
    </source>
</evidence>
<keyword evidence="2" id="KW-0328">Glycosyltransferase</keyword>
<dbReference type="EMBL" id="JAOWKZ010000001">
    <property type="protein sequence ID" value="MCV2870700.1"/>
    <property type="molecule type" value="Genomic_DNA"/>
</dbReference>
<feature type="domain" description="Glycosyltransferase 2-like" evidence="8">
    <location>
        <begin position="24"/>
        <end position="186"/>
    </location>
</feature>
<feature type="transmembrane region" description="Helical" evidence="7">
    <location>
        <begin position="281"/>
        <end position="306"/>
    </location>
</feature>
<reference evidence="9 10" key="1">
    <citation type="submission" date="2022-10" db="EMBL/GenBank/DDBJ databases">
        <title>Defluviimonas sp. nov., isolated from ocean surface sediments.</title>
        <authorList>
            <person name="He W."/>
            <person name="Wang L."/>
            <person name="Zhang D.-F."/>
        </authorList>
    </citation>
    <scope>NUCLEOTIDE SEQUENCE [LARGE SCALE GENOMIC DNA]</scope>
    <source>
        <strain evidence="9 10">WL0050</strain>
    </source>
</reference>
<evidence type="ECO:0000256" key="2">
    <source>
        <dbReference type="ARBA" id="ARBA00022676"/>
    </source>
</evidence>
<evidence type="ECO:0000313" key="9">
    <source>
        <dbReference type="EMBL" id="MCV2870700.1"/>
    </source>
</evidence>
<evidence type="ECO:0000256" key="1">
    <source>
        <dbReference type="ARBA" id="ARBA00004141"/>
    </source>
</evidence>
<gene>
    <name evidence="9" type="ORF">OEZ71_00155</name>
</gene>
<name>A0ABT2ZI35_9RHOB</name>
<dbReference type="CDD" id="cd04187">
    <property type="entry name" value="DPM1_like_bac"/>
    <property type="match status" value="1"/>
</dbReference>
<accession>A0ABT2ZI35</accession>
<comment type="subcellular location">
    <subcellularLocation>
        <location evidence="1">Membrane</location>
        <topology evidence="1">Multi-pass membrane protein</topology>
    </subcellularLocation>
</comment>
<dbReference type="InterPro" id="IPR001173">
    <property type="entry name" value="Glyco_trans_2-like"/>
</dbReference>
<evidence type="ECO:0000313" key="10">
    <source>
        <dbReference type="Proteomes" id="UP001652564"/>
    </source>
</evidence>
<keyword evidence="5 7" id="KW-1133">Transmembrane helix</keyword>
<keyword evidence="4 7" id="KW-0812">Transmembrane</keyword>
<evidence type="ECO:0000256" key="4">
    <source>
        <dbReference type="ARBA" id="ARBA00022692"/>
    </source>
</evidence>
<dbReference type="SUPFAM" id="SSF53448">
    <property type="entry name" value="Nucleotide-diphospho-sugar transferases"/>
    <property type="match status" value="1"/>
</dbReference>
<dbReference type="RefSeq" id="WP_263737908.1">
    <property type="nucleotide sequence ID" value="NZ_JAOWKZ010000001.1"/>
</dbReference>
<evidence type="ECO:0000256" key="6">
    <source>
        <dbReference type="ARBA" id="ARBA00023136"/>
    </source>
</evidence>
<feature type="transmembrane region" description="Helical" evidence="7">
    <location>
        <begin position="251"/>
        <end position="269"/>
    </location>
</feature>
<evidence type="ECO:0000256" key="3">
    <source>
        <dbReference type="ARBA" id="ARBA00022679"/>
    </source>
</evidence>
<evidence type="ECO:0000256" key="7">
    <source>
        <dbReference type="SAM" id="Phobius"/>
    </source>
</evidence>
<dbReference type="InterPro" id="IPR029044">
    <property type="entry name" value="Nucleotide-diphossugar_trans"/>
</dbReference>
<evidence type="ECO:0000256" key="5">
    <source>
        <dbReference type="ARBA" id="ARBA00022989"/>
    </source>
</evidence>
<proteinExistence type="predicted"/>
<organism evidence="9 10">
    <name type="scientific">Albidovulum litorale</name>
    <dbReference type="NCBI Taxonomy" id="2984134"/>
    <lineage>
        <taxon>Bacteria</taxon>
        <taxon>Pseudomonadati</taxon>
        <taxon>Pseudomonadota</taxon>
        <taxon>Alphaproteobacteria</taxon>
        <taxon>Rhodobacterales</taxon>
        <taxon>Paracoccaceae</taxon>
        <taxon>Albidovulum</taxon>
    </lineage>
</organism>
<keyword evidence="3" id="KW-0808">Transferase</keyword>
<keyword evidence="10" id="KW-1185">Reference proteome</keyword>
<dbReference type="InterPro" id="IPR050256">
    <property type="entry name" value="Glycosyltransferase_2"/>
</dbReference>
<dbReference type="PANTHER" id="PTHR48090:SF1">
    <property type="entry name" value="PROPHAGE BACTOPRENOL GLUCOSYL TRANSFERASE HOMOLOG"/>
    <property type="match status" value="1"/>
</dbReference>
<keyword evidence="6 7" id="KW-0472">Membrane</keyword>
<comment type="caution">
    <text evidence="9">The sequence shown here is derived from an EMBL/GenBank/DDBJ whole genome shotgun (WGS) entry which is preliminary data.</text>
</comment>